<sequence>MNLLDKALAHEKTLIPIRVLLAIGAWMTVFPIAQAGDGSLIGPQPYNFPARSAQAAAILYESKQNASSSGSSGSATIYSNTTISATNWQQIEMTLGDNAQGSLSTDSSQTSNGGTATSQSDFLSSQEEALAQ</sequence>
<organism evidence="2 3">
    <name type="scientific">Modicisalibacter zincidurans</name>
    <dbReference type="NCBI Taxonomy" id="1178777"/>
    <lineage>
        <taxon>Bacteria</taxon>
        <taxon>Pseudomonadati</taxon>
        <taxon>Pseudomonadota</taxon>
        <taxon>Gammaproteobacteria</taxon>
        <taxon>Oceanospirillales</taxon>
        <taxon>Halomonadaceae</taxon>
        <taxon>Modicisalibacter</taxon>
    </lineage>
</organism>
<proteinExistence type="predicted"/>
<reference evidence="3" key="1">
    <citation type="journal article" date="2019" name="Int. J. Syst. Evol. Microbiol.">
        <title>The Global Catalogue of Microorganisms (GCM) 10K type strain sequencing project: providing services to taxonomists for standard genome sequencing and annotation.</title>
        <authorList>
            <consortium name="The Broad Institute Genomics Platform"/>
            <consortium name="The Broad Institute Genome Sequencing Center for Infectious Disease"/>
            <person name="Wu L."/>
            <person name="Ma J."/>
        </authorList>
    </citation>
    <scope>NUCLEOTIDE SEQUENCE [LARGE SCALE GENOMIC DNA]</scope>
    <source>
        <strain evidence="3">JCM 18472</strain>
    </source>
</reference>
<keyword evidence="3" id="KW-1185">Reference proteome</keyword>
<evidence type="ECO:0000313" key="2">
    <source>
        <dbReference type="EMBL" id="GAA5173324.1"/>
    </source>
</evidence>
<name>A0ABP9R970_9GAMM</name>
<gene>
    <name evidence="2" type="ORF">GCM10023342_11590</name>
</gene>
<dbReference type="RefSeq" id="WP_031383066.1">
    <property type="nucleotide sequence ID" value="NZ_BAABKI010000013.1"/>
</dbReference>
<dbReference type="EMBL" id="BAABKI010000013">
    <property type="protein sequence ID" value="GAA5173324.1"/>
    <property type="molecule type" value="Genomic_DNA"/>
</dbReference>
<evidence type="ECO:0000256" key="1">
    <source>
        <dbReference type="SAM" id="MobiDB-lite"/>
    </source>
</evidence>
<feature type="region of interest" description="Disordered" evidence="1">
    <location>
        <begin position="95"/>
        <end position="132"/>
    </location>
</feature>
<accession>A0ABP9R970</accession>
<comment type="caution">
    <text evidence="2">The sequence shown here is derived from an EMBL/GenBank/DDBJ whole genome shotgun (WGS) entry which is preliminary data.</text>
</comment>
<dbReference type="Proteomes" id="UP001500074">
    <property type="component" value="Unassembled WGS sequence"/>
</dbReference>
<evidence type="ECO:0000313" key="3">
    <source>
        <dbReference type="Proteomes" id="UP001500074"/>
    </source>
</evidence>
<protein>
    <submittedName>
        <fullName evidence="2">Uncharacterized protein</fullName>
    </submittedName>
</protein>